<name>A0A803LS65_CHEQI</name>
<feature type="domain" description="RNase H type-1" evidence="1">
    <location>
        <begin position="5"/>
        <end position="93"/>
    </location>
</feature>
<evidence type="ECO:0000313" key="3">
    <source>
        <dbReference type="Proteomes" id="UP000596660"/>
    </source>
</evidence>
<dbReference type="GO" id="GO:0004523">
    <property type="term" value="F:RNA-DNA hybrid ribonuclease activity"/>
    <property type="evidence" value="ECO:0007669"/>
    <property type="project" value="InterPro"/>
</dbReference>
<dbReference type="InterPro" id="IPR036397">
    <property type="entry name" value="RNaseH_sf"/>
</dbReference>
<proteinExistence type="predicted"/>
<dbReference type="OMA" id="HEDCAKD"/>
<protein>
    <recommendedName>
        <fullName evidence="1">RNase H type-1 domain-containing protein</fullName>
    </recommendedName>
</protein>
<dbReference type="PANTHER" id="PTHR48475:SF1">
    <property type="entry name" value="RNASE H TYPE-1 DOMAIN-CONTAINING PROTEIN"/>
    <property type="match status" value="1"/>
</dbReference>
<dbReference type="EnsemblPlants" id="AUR62018059-RA">
    <property type="protein sequence ID" value="AUR62018059-RA:cds"/>
    <property type="gene ID" value="AUR62018059"/>
</dbReference>
<dbReference type="GO" id="GO:0003676">
    <property type="term" value="F:nucleic acid binding"/>
    <property type="evidence" value="ECO:0007669"/>
    <property type="project" value="InterPro"/>
</dbReference>
<sequence length="93" mass="10500">MAITFSTQCTNNRVEFEALVIGLRTLKDKGVTRVKVLGDLQWVIAHVNKECKGILPLAMTFSSIVQDLINALEYIQVSHIPREENREADFLAQ</sequence>
<keyword evidence="3" id="KW-1185">Reference proteome</keyword>
<evidence type="ECO:0000259" key="1">
    <source>
        <dbReference type="Pfam" id="PF13456"/>
    </source>
</evidence>
<dbReference type="SUPFAM" id="SSF53098">
    <property type="entry name" value="Ribonuclease H-like"/>
    <property type="match status" value="1"/>
</dbReference>
<reference evidence="2" key="2">
    <citation type="submission" date="2021-03" db="UniProtKB">
        <authorList>
            <consortium name="EnsemblPlants"/>
        </authorList>
    </citation>
    <scope>IDENTIFICATION</scope>
</reference>
<accession>A0A803LS65</accession>
<reference evidence="2" key="1">
    <citation type="journal article" date="2017" name="Nature">
        <title>The genome of Chenopodium quinoa.</title>
        <authorList>
            <person name="Jarvis D.E."/>
            <person name="Ho Y.S."/>
            <person name="Lightfoot D.J."/>
            <person name="Schmoeckel S.M."/>
            <person name="Li B."/>
            <person name="Borm T.J.A."/>
            <person name="Ohyanagi H."/>
            <person name="Mineta K."/>
            <person name="Michell C.T."/>
            <person name="Saber N."/>
            <person name="Kharbatia N.M."/>
            <person name="Rupper R.R."/>
            <person name="Sharp A.R."/>
            <person name="Dally N."/>
            <person name="Boughton B.A."/>
            <person name="Woo Y.H."/>
            <person name="Gao G."/>
            <person name="Schijlen E.G.W.M."/>
            <person name="Guo X."/>
            <person name="Momin A.A."/>
            <person name="Negrao S."/>
            <person name="Al-Babili S."/>
            <person name="Gehring C."/>
            <person name="Roessner U."/>
            <person name="Jung C."/>
            <person name="Murphy K."/>
            <person name="Arold S.T."/>
            <person name="Gojobori T."/>
            <person name="van der Linden C.G."/>
            <person name="van Loo E.N."/>
            <person name="Jellen E.N."/>
            <person name="Maughan P.J."/>
            <person name="Tester M."/>
        </authorList>
    </citation>
    <scope>NUCLEOTIDE SEQUENCE [LARGE SCALE GENOMIC DNA]</scope>
    <source>
        <strain evidence="2">cv. PI 614886</strain>
    </source>
</reference>
<organism evidence="2 3">
    <name type="scientific">Chenopodium quinoa</name>
    <name type="common">Quinoa</name>
    <dbReference type="NCBI Taxonomy" id="63459"/>
    <lineage>
        <taxon>Eukaryota</taxon>
        <taxon>Viridiplantae</taxon>
        <taxon>Streptophyta</taxon>
        <taxon>Embryophyta</taxon>
        <taxon>Tracheophyta</taxon>
        <taxon>Spermatophyta</taxon>
        <taxon>Magnoliopsida</taxon>
        <taxon>eudicotyledons</taxon>
        <taxon>Gunneridae</taxon>
        <taxon>Pentapetalae</taxon>
        <taxon>Caryophyllales</taxon>
        <taxon>Chenopodiaceae</taxon>
        <taxon>Chenopodioideae</taxon>
        <taxon>Atripliceae</taxon>
        <taxon>Chenopodium</taxon>
    </lineage>
</organism>
<dbReference type="Gramene" id="AUR62018059-RA">
    <property type="protein sequence ID" value="AUR62018059-RA:cds"/>
    <property type="gene ID" value="AUR62018059"/>
</dbReference>
<evidence type="ECO:0000313" key="2">
    <source>
        <dbReference type="EnsemblPlants" id="AUR62018059-RA:cds"/>
    </source>
</evidence>
<dbReference type="Gene3D" id="3.30.420.10">
    <property type="entry name" value="Ribonuclease H-like superfamily/Ribonuclease H"/>
    <property type="match status" value="1"/>
</dbReference>
<dbReference type="InterPro" id="IPR002156">
    <property type="entry name" value="RNaseH_domain"/>
</dbReference>
<dbReference type="InterPro" id="IPR012337">
    <property type="entry name" value="RNaseH-like_sf"/>
</dbReference>
<dbReference type="AlphaFoldDB" id="A0A803LS65"/>
<dbReference type="Pfam" id="PF13456">
    <property type="entry name" value="RVT_3"/>
    <property type="match status" value="1"/>
</dbReference>
<dbReference type="PANTHER" id="PTHR48475">
    <property type="entry name" value="RIBONUCLEASE H"/>
    <property type="match status" value="1"/>
</dbReference>
<dbReference type="Proteomes" id="UP000596660">
    <property type="component" value="Unplaced"/>
</dbReference>